<dbReference type="InterPro" id="IPR027417">
    <property type="entry name" value="P-loop_NTPase"/>
</dbReference>
<comment type="caution">
    <text evidence="3">The sequence shown here is derived from an EMBL/GenBank/DDBJ whole genome shotgun (WGS) entry which is preliminary data.</text>
</comment>
<gene>
    <name evidence="3" type="ORF">NNJEOMEG_00940</name>
</gene>
<name>A0A6V8LRD3_9BACT</name>
<evidence type="ECO:0000313" key="3">
    <source>
        <dbReference type="EMBL" id="GFK93111.1"/>
    </source>
</evidence>
<dbReference type="SUPFAM" id="SSF52540">
    <property type="entry name" value="P-loop containing nucleoside triphosphate hydrolases"/>
    <property type="match status" value="1"/>
</dbReference>
<reference evidence="3 4" key="2">
    <citation type="submission" date="2020-05" db="EMBL/GenBank/DDBJ databases">
        <title>Draft genome sequence of Desulfovibrio sp. strainFSS-1.</title>
        <authorList>
            <person name="Shimoshige H."/>
            <person name="Kobayashi H."/>
            <person name="Maekawa T."/>
        </authorList>
    </citation>
    <scope>NUCLEOTIDE SEQUENCE [LARGE SCALE GENOMIC DNA]</scope>
    <source>
        <strain evidence="3 4">SIID29052-01</strain>
    </source>
</reference>
<dbReference type="Proteomes" id="UP000494245">
    <property type="component" value="Unassembled WGS sequence"/>
</dbReference>
<keyword evidence="1" id="KW-0175">Coiled coil</keyword>
<proteinExistence type="predicted"/>
<reference evidence="3 4" key="1">
    <citation type="submission" date="2020-04" db="EMBL/GenBank/DDBJ databases">
        <authorList>
            <consortium name="Desulfovibrio sp. FSS-1 genome sequencing consortium"/>
            <person name="Shimoshige H."/>
            <person name="Kobayashi H."/>
            <person name="Maekawa T."/>
        </authorList>
    </citation>
    <scope>NUCLEOTIDE SEQUENCE [LARGE SCALE GENOMIC DNA]</scope>
    <source>
        <strain evidence="3 4">SIID29052-01</strain>
    </source>
</reference>
<dbReference type="Gene3D" id="3.40.50.300">
    <property type="entry name" value="P-loop containing nucleotide triphosphate hydrolases"/>
    <property type="match status" value="1"/>
</dbReference>
<dbReference type="EMBL" id="BLTE01000003">
    <property type="protein sequence ID" value="GFK93111.1"/>
    <property type="molecule type" value="Genomic_DNA"/>
</dbReference>
<evidence type="ECO:0000313" key="4">
    <source>
        <dbReference type="Proteomes" id="UP000494245"/>
    </source>
</evidence>
<accession>A0A6V8LRD3</accession>
<sequence length="245" mass="26891">MIPDASEAVSEPDFDLSALERRAGRLEGQAQALHAEHARLRAELGAARAFLELAPQAQARLEELSRDLFGELMEEVEANLTHAVREILGQERKVVSRREIKNGRFHINLEIENQGRPEDILHGQGGSVCNILSVGLRLIGLAQLDPAHHRRFLVLDEQDCWLRPELVPAFTRLFARIGEKLGLQVLSISHHPVERFSDHAGRVFQLSPGGEAGVKVRLLSEAAPAGRGEQEAGAGPEGAEDEAEV</sequence>
<protein>
    <submittedName>
        <fullName evidence="3">Uncharacterized protein</fullName>
    </submittedName>
</protein>
<evidence type="ECO:0000256" key="2">
    <source>
        <dbReference type="SAM" id="MobiDB-lite"/>
    </source>
</evidence>
<evidence type="ECO:0000256" key="1">
    <source>
        <dbReference type="SAM" id="Coils"/>
    </source>
</evidence>
<organism evidence="3 4">
    <name type="scientific">Fundidesulfovibrio magnetotacticus</name>
    <dbReference type="NCBI Taxonomy" id="2730080"/>
    <lineage>
        <taxon>Bacteria</taxon>
        <taxon>Pseudomonadati</taxon>
        <taxon>Thermodesulfobacteriota</taxon>
        <taxon>Desulfovibrionia</taxon>
        <taxon>Desulfovibrionales</taxon>
        <taxon>Desulfovibrionaceae</taxon>
        <taxon>Fundidesulfovibrio</taxon>
    </lineage>
</organism>
<feature type="region of interest" description="Disordered" evidence="2">
    <location>
        <begin position="223"/>
        <end position="245"/>
    </location>
</feature>
<feature type="coiled-coil region" evidence="1">
    <location>
        <begin position="16"/>
        <end position="43"/>
    </location>
</feature>
<keyword evidence="4" id="KW-1185">Reference proteome</keyword>
<dbReference type="RefSeq" id="WP_173081825.1">
    <property type="nucleotide sequence ID" value="NZ_BLTE01000003.1"/>
</dbReference>
<dbReference type="AlphaFoldDB" id="A0A6V8LRD3"/>
<feature type="compositionally biased region" description="Low complexity" evidence="2">
    <location>
        <begin position="223"/>
        <end position="234"/>
    </location>
</feature>